<comment type="similarity">
    <text evidence="1">Belongs to the cycloisomerase 2 family.</text>
</comment>
<accession>A0A160VBB4</accession>
<dbReference type="EMBL" id="FAXA01000390">
    <property type="protein sequence ID" value="CUV03308.1"/>
    <property type="molecule type" value="Genomic_DNA"/>
</dbReference>
<dbReference type="Pfam" id="PF10282">
    <property type="entry name" value="Lactonase"/>
    <property type="match status" value="1"/>
</dbReference>
<gene>
    <name evidence="2" type="ORF">MGWOODY_Clf1951</name>
</gene>
<evidence type="ECO:0000256" key="1">
    <source>
        <dbReference type="ARBA" id="ARBA00005564"/>
    </source>
</evidence>
<name>A0A160VBB4_9ZZZZ</name>
<dbReference type="InterPro" id="IPR011048">
    <property type="entry name" value="Haem_d1_sf"/>
</dbReference>
<dbReference type="Gene3D" id="2.130.10.10">
    <property type="entry name" value="YVTN repeat-like/Quinoprotein amine dehydrogenase"/>
    <property type="match status" value="1"/>
</dbReference>
<dbReference type="SUPFAM" id="SSF51004">
    <property type="entry name" value="C-terminal (heme d1) domain of cytochrome cd1-nitrite reductase"/>
    <property type="match status" value="1"/>
</dbReference>
<dbReference type="PANTHER" id="PTHR30344">
    <property type="entry name" value="6-PHOSPHOGLUCONOLACTONASE-RELATED"/>
    <property type="match status" value="1"/>
</dbReference>
<evidence type="ECO:0000313" key="2">
    <source>
        <dbReference type="EMBL" id="CUV03308.1"/>
    </source>
</evidence>
<reference evidence="2" key="1">
    <citation type="submission" date="2015-10" db="EMBL/GenBank/DDBJ databases">
        <authorList>
            <person name="Gilbert D.G."/>
        </authorList>
    </citation>
    <scope>NUCLEOTIDE SEQUENCE</scope>
</reference>
<keyword evidence="2" id="KW-0378">Hydrolase</keyword>
<dbReference type="InterPro" id="IPR015943">
    <property type="entry name" value="WD40/YVTN_repeat-like_dom_sf"/>
</dbReference>
<dbReference type="EC" id="3.1.1.31" evidence="2"/>
<protein>
    <submittedName>
        <fullName evidence="2">6-phosphogluconolactonase</fullName>
        <ecNumber evidence="2">3.1.1.31</ecNumber>
    </submittedName>
</protein>
<dbReference type="InterPro" id="IPR050282">
    <property type="entry name" value="Cycloisomerase_2"/>
</dbReference>
<sequence>MPTYVYVASQDDNKISVFTLDAGTGKLTPKAEVPISDGPHLLAISPDRKVLYVGQRGLPGISSWRIDHNTGDITQNGSVSTDGWSASLSTDRNGKYLLSAQYQAGHVSIHPLGDDGSLGAPATEQLATDIGAHAIYTDPSNRFAYVPHIARLFDNVLEPVKDELGPNVIYQFRFDENTGHLTPNSPLKVEQDGNLGPRYYCFHPTRDIVYFSDEQGCSVTAYHMDSSAGTLSAFQTITTLPEGVTQRNTCSQIQISPSGKFLYVPNRGHNSIACFSVDASTGRLSEIGQVPTEAVPSAFSLDPEGKFVFAVGSATGRLASYRINSDMGGLTPLETYSVGARPMGVLVTSL</sequence>
<dbReference type="PANTHER" id="PTHR30344:SF1">
    <property type="entry name" value="6-PHOSPHOGLUCONOLACTONASE"/>
    <property type="match status" value="1"/>
</dbReference>
<organism evidence="2">
    <name type="scientific">hydrothermal vent metagenome</name>
    <dbReference type="NCBI Taxonomy" id="652676"/>
    <lineage>
        <taxon>unclassified sequences</taxon>
        <taxon>metagenomes</taxon>
        <taxon>ecological metagenomes</taxon>
    </lineage>
</organism>
<dbReference type="GO" id="GO:0005829">
    <property type="term" value="C:cytosol"/>
    <property type="evidence" value="ECO:0007669"/>
    <property type="project" value="TreeGrafter"/>
</dbReference>
<dbReference type="AlphaFoldDB" id="A0A160VBB4"/>
<proteinExistence type="inferred from homology"/>
<dbReference type="GO" id="GO:0017057">
    <property type="term" value="F:6-phosphogluconolactonase activity"/>
    <property type="evidence" value="ECO:0007669"/>
    <property type="project" value="UniProtKB-EC"/>
</dbReference>
<dbReference type="InterPro" id="IPR019405">
    <property type="entry name" value="Lactonase_7-beta_prop"/>
</dbReference>